<comment type="caution">
    <text evidence="1">The sequence shown here is derived from an EMBL/GenBank/DDBJ whole genome shotgun (WGS) entry which is preliminary data.</text>
</comment>
<evidence type="ECO:0000313" key="1">
    <source>
        <dbReference type="EMBL" id="PYI38701.1"/>
    </source>
</evidence>
<reference evidence="1 2" key="1">
    <citation type="submission" date="2018-05" db="EMBL/GenBank/DDBJ databases">
        <title>Genetic diversity of glacier-inhabiting Cryobacterium bacteria in China and description of Cryobacterium mengkeensis sp. nov. and Arthrobacter glacialis sp. nov.</title>
        <authorList>
            <person name="Liu Q."/>
            <person name="Xin Y.-H."/>
        </authorList>
    </citation>
    <scope>NUCLEOTIDE SEQUENCE [LARGE SCALE GENOMIC DNA]</scope>
    <source>
        <strain evidence="1 2">B7</strain>
    </source>
</reference>
<keyword evidence="2" id="KW-1185">Reference proteome</keyword>
<evidence type="ECO:0000313" key="2">
    <source>
        <dbReference type="Proteomes" id="UP000247980"/>
    </source>
</evidence>
<dbReference type="Proteomes" id="UP000247980">
    <property type="component" value="Unassembled WGS sequence"/>
</dbReference>
<protein>
    <submittedName>
        <fullName evidence="1">Uncharacterized protein</fullName>
    </submittedName>
</protein>
<proteinExistence type="predicted"/>
<dbReference type="AlphaFoldDB" id="A0A2V5IRQ6"/>
<sequence length="87" mass="9747">MERTALTDYKSVLELVDGHLLGLVEQWCPGGGGNEHLCQPFIVKTWREFFGSRAKAGFIALPSGAKERCFTCCNEFKGFVPELRRVP</sequence>
<name>A0A2V5IRQ6_9MICC</name>
<organism evidence="1 2">
    <name type="scientific">Arthrobacter psychrolactophilus</name>
    <dbReference type="NCBI Taxonomy" id="92442"/>
    <lineage>
        <taxon>Bacteria</taxon>
        <taxon>Bacillati</taxon>
        <taxon>Actinomycetota</taxon>
        <taxon>Actinomycetes</taxon>
        <taxon>Micrococcales</taxon>
        <taxon>Micrococcaceae</taxon>
        <taxon>Arthrobacter</taxon>
    </lineage>
</organism>
<dbReference type="EMBL" id="QJVC01000006">
    <property type="protein sequence ID" value="PYI38701.1"/>
    <property type="molecule type" value="Genomic_DNA"/>
</dbReference>
<accession>A0A2V5IRQ6</accession>
<gene>
    <name evidence="1" type="ORF">CVS30_09105</name>
</gene>